<proteinExistence type="predicted"/>
<organism evidence="1">
    <name type="scientific">Dendroctonus ponderosae</name>
    <name type="common">Mountain pine beetle</name>
    <dbReference type="NCBI Taxonomy" id="77166"/>
    <lineage>
        <taxon>Eukaryota</taxon>
        <taxon>Metazoa</taxon>
        <taxon>Ecdysozoa</taxon>
        <taxon>Arthropoda</taxon>
        <taxon>Hexapoda</taxon>
        <taxon>Insecta</taxon>
        <taxon>Pterygota</taxon>
        <taxon>Neoptera</taxon>
        <taxon>Endopterygota</taxon>
        <taxon>Coleoptera</taxon>
        <taxon>Polyphaga</taxon>
        <taxon>Cucujiformia</taxon>
        <taxon>Curculionidae</taxon>
        <taxon>Scolytinae</taxon>
        <taxon>Dendroctonus</taxon>
    </lineage>
</organism>
<feature type="non-terminal residue" evidence="1">
    <location>
        <position position="1"/>
    </location>
</feature>
<protein>
    <submittedName>
        <fullName evidence="1">Uncharacterized protein</fullName>
    </submittedName>
</protein>
<accession>N6STJ3</accession>
<dbReference type="AlphaFoldDB" id="N6STJ3"/>
<dbReference type="EMBL" id="KB741280">
    <property type="protein sequence ID" value="ENN70999.1"/>
    <property type="molecule type" value="Genomic_DNA"/>
</dbReference>
<sequence length="70" mass="7922">MNFSGKFKVDEVSQEEGEDCYLTILHIKDTSATDSRTYYLLVENDKGKDMHAIQLYVNGKGDFKPSDIDG</sequence>
<dbReference type="Gene3D" id="2.60.40.10">
    <property type="entry name" value="Immunoglobulins"/>
    <property type="match status" value="1"/>
</dbReference>
<dbReference type="InterPro" id="IPR013783">
    <property type="entry name" value="Ig-like_fold"/>
</dbReference>
<dbReference type="OrthoDB" id="10039395at2759"/>
<reference evidence="1" key="1">
    <citation type="journal article" date="2013" name="Genome Biol.">
        <title>Draft genome of the mountain pine beetle, Dendroctonus ponderosae Hopkins, a major forest pest.</title>
        <authorList>
            <person name="Keeling C.I."/>
            <person name="Yuen M.M."/>
            <person name="Liao N.Y."/>
            <person name="Docking T.R."/>
            <person name="Chan S.K."/>
            <person name="Taylor G.A."/>
            <person name="Palmquist D.L."/>
            <person name="Jackman S.D."/>
            <person name="Nguyen A."/>
            <person name="Li M."/>
            <person name="Henderson H."/>
            <person name="Janes J.K."/>
            <person name="Zhao Y."/>
            <person name="Pandoh P."/>
            <person name="Moore R."/>
            <person name="Sperling F.A."/>
            <person name="Huber D.P."/>
            <person name="Birol I."/>
            <person name="Jones S.J."/>
            <person name="Bohlmann J."/>
        </authorList>
    </citation>
    <scope>NUCLEOTIDE SEQUENCE</scope>
</reference>
<name>N6STJ3_DENPD</name>
<dbReference type="InterPro" id="IPR036179">
    <property type="entry name" value="Ig-like_dom_sf"/>
</dbReference>
<evidence type="ECO:0000313" key="1">
    <source>
        <dbReference type="EMBL" id="ENN70999.1"/>
    </source>
</evidence>
<dbReference type="HOGENOM" id="CLU_2760414_0_0_1"/>
<gene>
    <name evidence="1" type="ORF">YQE_12399</name>
</gene>
<dbReference type="SUPFAM" id="SSF48726">
    <property type="entry name" value="Immunoglobulin"/>
    <property type="match status" value="1"/>
</dbReference>